<proteinExistence type="predicted"/>
<dbReference type="PANTHER" id="PTHR34473:SF2">
    <property type="entry name" value="UPF0699 TRANSMEMBRANE PROTEIN YDBT"/>
    <property type="match status" value="1"/>
</dbReference>
<dbReference type="EMBL" id="JAWJAY010000001">
    <property type="protein sequence ID" value="MDV2884397.1"/>
    <property type="molecule type" value="Genomic_DNA"/>
</dbReference>
<feature type="region of interest" description="Disordered" evidence="1">
    <location>
        <begin position="150"/>
        <end position="187"/>
    </location>
</feature>
<feature type="domain" description="YdbS-like PH" evidence="3">
    <location>
        <begin position="278"/>
        <end position="358"/>
    </location>
</feature>
<evidence type="ECO:0000256" key="2">
    <source>
        <dbReference type="SAM" id="Phobius"/>
    </source>
</evidence>
<evidence type="ECO:0000259" key="3">
    <source>
        <dbReference type="Pfam" id="PF03703"/>
    </source>
</evidence>
<reference evidence="4" key="1">
    <citation type="submission" date="2023-10" db="EMBL/GenBank/DDBJ databases">
        <title>Screening of Alkalihalophilus pseudofirmusBZ-TG-HK211 and Its Alleviation of Salt Stress on Rapeseed Growth.</title>
        <authorList>
            <person name="Zhao B."/>
            <person name="Guo T."/>
        </authorList>
    </citation>
    <scope>NUCLEOTIDE SEQUENCE</scope>
    <source>
        <strain evidence="4">BZ-TG-HK211</strain>
    </source>
</reference>
<feature type="transmembrane region" description="Helical" evidence="2">
    <location>
        <begin position="12"/>
        <end position="34"/>
    </location>
</feature>
<keyword evidence="2" id="KW-0812">Transmembrane</keyword>
<dbReference type="PIRSF" id="PIRSF026631">
    <property type="entry name" value="UCP026631"/>
    <property type="match status" value="1"/>
</dbReference>
<feature type="transmembrane region" description="Helical" evidence="2">
    <location>
        <begin position="46"/>
        <end position="66"/>
    </location>
</feature>
<accession>A0AAJ2KSX1</accession>
<protein>
    <submittedName>
        <fullName evidence="4">PH domain-containing protein</fullName>
    </submittedName>
</protein>
<gene>
    <name evidence="4" type="ORF">RYX45_04340</name>
</gene>
<dbReference type="InterPro" id="IPR014529">
    <property type="entry name" value="UCP026631"/>
</dbReference>
<feature type="compositionally biased region" description="Basic and acidic residues" evidence="1">
    <location>
        <begin position="157"/>
        <end position="169"/>
    </location>
</feature>
<keyword evidence="2" id="KW-0472">Membrane</keyword>
<dbReference type="RefSeq" id="WP_323465938.1">
    <property type="nucleotide sequence ID" value="NZ_JAWJAY010000001.1"/>
</dbReference>
<evidence type="ECO:0000256" key="1">
    <source>
        <dbReference type="SAM" id="MobiDB-lite"/>
    </source>
</evidence>
<feature type="transmembrane region" description="Helical" evidence="2">
    <location>
        <begin position="377"/>
        <end position="396"/>
    </location>
</feature>
<name>A0AAJ2KSX1_ALKPS</name>
<feature type="transmembrane region" description="Helical" evidence="2">
    <location>
        <begin position="402"/>
        <end position="419"/>
    </location>
</feature>
<evidence type="ECO:0000313" key="4">
    <source>
        <dbReference type="EMBL" id="MDV2884397.1"/>
    </source>
</evidence>
<evidence type="ECO:0000313" key="5">
    <source>
        <dbReference type="Proteomes" id="UP001285636"/>
    </source>
</evidence>
<feature type="domain" description="YdbS-like PH" evidence="3">
    <location>
        <begin position="432"/>
        <end position="501"/>
    </location>
</feature>
<organism evidence="4 5">
    <name type="scientific">Alkalihalophilus pseudofirmus</name>
    <name type="common">Bacillus pseudofirmus</name>
    <dbReference type="NCBI Taxonomy" id="79885"/>
    <lineage>
        <taxon>Bacteria</taxon>
        <taxon>Bacillati</taxon>
        <taxon>Bacillota</taxon>
        <taxon>Bacilli</taxon>
        <taxon>Bacillales</taxon>
        <taxon>Bacillaceae</taxon>
        <taxon>Alkalihalophilus</taxon>
    </lineage>
</organism>
<dbReference type="PANTHER" id="PTHR34473">
    <property type="entry name" value="UPF0699 TRANSMEMBRANE PROTEIN YDBS"/>
    <property type="match status" value="1"/>
</dbReference>
<dbReference type="InterPro" id="IPR005182">
    <property type="entry name" value="YdbS-like_PH"/>
</dbReference>
<dbReference type="Pfam" id="PF03703">
    <property type="entry name" value="bPH_2"/>
    <property type="match status" value="3"/>
</dbReference>
<dbReference type="Proteomes" id="UP001285636">
    <property type="component" value="Unassembled WGS sequence"/>
</dbReference>
<comment type="caution">
    <text evidence="4">The sequence shown here is derived from an EMBL/GenBank/DDBJ whole genome shotgun (WGS) entry which is preliminary data.</text>
</comment>
<feature type="domain" description="YdbS-like PH" evidence="3">
    <location>
        <begin position="63"/>
        <end position="137"/>
    </location>
</feature>
<sequence>MSEFKRLHPASIILMFLQGLKGIILPVIITLFFSSSQGESFIRFEYIWLVFIVILFISSILSYISFKYKLEGGELFVQKGIFIKKKRYIQQKRVQSIDITAGLLQRIFGLVKVNVETAGSGGEPEVQLNAIKKQEASLISEALKAGKQNLKPSDAGIADHDSNDRHEPDALNGSEFNPDSNERLDESSQELKPSVKWNLSTQHLLIAALTSSGIGLTISAVGALFSQVEQVIPSTLYERTFGFLVGSGIWFIAAIIFFIVFISWIISFINTVLKYGNFSVVKQNDDLIIKRGLIETRQLTINTDRVTAVRYVANIFRQPFGYTAVYVESAGGGTGEEQGSTVLLPLLKKKDAQQVLEELLPEYAAEPVFKRVPQRALIRYLVQNTFIPIAATAALFYFYPEFAYYGLIAVALMSVIGYAQYRDAAAGSLCGQLYVRYRKLSQVIVISKHRKIQSLERHVSLLQGRRDLATIKLAVQSSFSWKLFRVEHVDVNDADQLLYWYSNKNQRGRSD</sequence>
<keyword evidence="2" id="KW-1133">Transmembrane helix</keyword>
<dbReference type="AlphaFoldDB" id="A0AAJ2KSX1"/>
<feature type="transmembrane region" description="Helical" evidence="2">
    <location>
        <begin position="204"/>
        <end position="228"/>
    </location>
</feature>
<feature type="transmembrane region" description="Helical" evidence="2">
    <location>
        <begin position="248"/>
        <end position="273"/>
    </location>
</feature>